<feature type="binding site" evidence="4">
    <location>
        <position position="83"/>
    </location>
    <ligand>
        <name>S-adenosyl-L-methionine</name>
        <dbReference type="ChEBI" id="CHEBI:59789"/>
    </ligand>
</feature>
<dbReference type="RefSeq" id="WP_134217381.1">
    <property type="nucleotide sequence ID" value="NZ_QFGA01000001.1"/>
</dbReference>
<gene>
    <name evidence="5" type="primary">ubiE_1</name>
    <name evidence="4" type="synonym">menG</name>
    <name evidence="5" type="ORF">Psch_00621</name>
</gene>
<dbReference type="NCBIfam" id="NF001244">
    <property type="entry name" value="PRK00216.1-5"/>
    <property type="match status" value="1"/>
</dbReference>
<sequence length="239" mass="26906">MQFAHDRDKERYVHEVFSSIAHRYDLLNTTLSFNRDKYWRKFTVRHSGLQPGSAGLDVCCGTGMLALEQARVVGMNGRVVGLDFCENMLQKAVDNIKRTPYQGVIELVKGNAMQLPFEDNTFDCATIGFALRNVPDILKTIKEMRRVVKPGGKVLSLELAKPGAPVFKQLYYLYFNHLVPLLGRMGVGQNGPYSWLPTSLKNFPHQSEVCELFQKAGLADVYYHELTGGIVAVHIGIKR</sequence>
<comment type="caution">
    <text evidence="5">The sequence shown here is derived from an EMBL/GenBank/DDBJ whole genome shotgun (WGS) entry which is preliminary data.</text>
</comment>
<dbReference type="InterPro" id="IPR029063">
    <property type="entry name" value="SAM-dependent_MTases_sf"/>
</dbReference>
<dbReference type="Proteomes" id="UP000298324">
    <property type="component" value="Unassembled WGS sequence"/>
</dbReference>
<evidence type="ECO:0000313" key="6">
    <source>
        <dbReference type="Proteomes" id="UP000298324"/>
    </source>
</evidence>
<dbReference type="NCBIfam" id="TIGR01934">
    <property type="entry name" value="MenG_MenH_UbiE"/>
    <property type="match status" value="1"/>
</dbReference>
<dbReference type="AlphaFoldDB" id="A0A4Y7REA7"/>
<name>A0A4Y7REA7_9FIRM</name>
<dbReference type="EC" id="2.1.1.163" evidence="4"/>
<dbReference type="InterPro" id="IPR004033">
    <property type="entry name" value="UbiE/COQ5_MeTrFase"/>
</dbReference>
<feature type="binding site" evidence="4">
    <location>
        <position position="62"/>
    </location>
    <ligand>
        <name>S-adenosyl-L-methionine</name>
        <dbReference type="ChEBI" id="CHEBI:59789"/>
    </ligand>
</feature>
<comment type="catalytic activity">
    <reaction evidence="4">
        <text>a 2-demethylmenaquinol + S-adenosyl-L-methionine = a menaquinol + S-adenosyl-L-homocysteine + H(+)</text>
        <dbReference type="Rhea" id="RHEA:42640"/>
        <dbReference type="Rhea" id="RHEA-COMP:9539"/>
        <dbReference type="Rhea" id="RHEA-COMP:9563"/>
        <dbReference type="ChEBI" id="CHEBI:15378"/>
        <dbReference type="ChEBI" id="CHEBI:18151"/>
        <dbReference type="ChEBI" id="CHEBI:55437"/>
        <dbReference type="ChEBI" id="CHEBI:57856"/>
        <dbReference type="ChEBI" id="CHEBI:59789"/>
        <dbReference type="EC" id="2.1.1.163"/>
    </reaction>
</comment>
<evidence type="ECO:0000256" key="4">
    <source>
        <dbReference type="HAMAP-Rule" id="MF_01813"/>
    </source>
</evidence>
<dbReference type="Pfam" id="PF01209">
    <property type="entry name" value="Ubie_methyltran"/>
    <property type="match status" value="1"/>
</dbReference>
<comment type="caution">
    <text evidence="4">Lacks conserved residue(s) required for the propagation of feature annotation.</text>
</comment>
<dbReference type="Gene3D" id="3.40.50.150">
    <property type="entry name" value="Vaccinia Virus protein VP39"/>
    <property type="match status" value="1"/>
</dbReference>
<reference evidence="5 6" key="1">
    <citation type="journal article" date="2018" name="Environ. Microbiol.">
        <title>Novel energy conservation strategies and behaviour of Pelotomaculum schinkii driving syntrophic propionate catabolism.</title>
        <authorList>
            <person name="Hidalgo-Ahumada C.A.P."/>
            <person name="Nobu M.K."/>
            <person name="Narihiro T."/>
            <person name="Tamaki H."/>
            <person name="Liu W.T."/>
            <person name="Kamagata Y."/>
            <person name="Stams A.J.M."/>
            <person name="Imachi H."/>
            <person name="Sousa D.Z."/>
        </authorList>
    </citation>
    <scope>NUCLEOTIDE SEQUENCE [LARGE SCALE GENOMIC DNA]</scope>
    <source>
        <strain evidence="5 6">HH</strain>
    </source>
</reference>
<protein>
    <recommendedName>
        <fullName evidence="4">Demethylmenaquinone methyltransferase</fullName>
        <ecNumber evidence="4">2.1.1.163</ecNumber>
    </recommendedName>
</protein>
<evidence type="ECO:0000256" key="3">
    <source>
        <dbReference type="ARBA" id="ARBA00022691"/>
    </source>
</evidence>
<organism evidence="5 6">
    <name type="scientific">Pelotomaculum schinkii</name>
    <dbReference type="NCBI Taxonomy" id="78350"/>
    <lineage>
        <taxon>Bacteria</taxon>
        <taxon>Bacillati</taxon>
        <taxon>Bacillota</taxon>
        <taxon>Clostridia</taxon>
        <taxon>Eubacteriales</taxon>
        <taxon>Desulfotomaculaceae</taxon>
        <taxon>Pelotomaculum</taxon>
    </lineage>
</organism>
<dbReference type="PANTHER" id="PTHR43591:SF24">
    <property type="entry name" value="2-METHOXY-6-POLYPRENYL-1,4-BENZOQUINOL METHYLASE, MITOCHONDRIAL"/>
    <property type="match status" value="1"/>
</dbReference>
<dbReference type="CDD" id="cd02440">
    <property type="entry name" value="AdoMet_MTases"/>
    <property type="match status" value="1"/>
</dbReference>
<evidence type="ECO:0000313" key="5">
    <source>
        <dbReference type="EMBL" id="TEB07080.1"/>
    </source>
</evidence>
<proteinExistence type="inferred from homology"/>
<dbReference type="PROSITE" id="PS01183">
    <property type="entry name" value="UBIE_1"/>
    <property type="match status" value="1"/>
</dbReference>
<accession>A0A4Y7REA7</accession>
<dbReference type="SUPFAM" id="SSF53335">
    <property type="entry name" value="S-adenosyl-L-methionine-dependent methyltransferases"/>
    <property type="match status" value="1"/>
</dbReference>
<dbReference type="GO" id="GO:0009234">
    <property type="term" value="P:menaquinone biosynthetic process"/>
    <property type="evidence" value="ECO:0007669"/>
    <property type="project" value="UniProtKB-UniRule"/>
</dbReference>
<comment type="similarity">
    <text evidence="4">Belongs to the class I-like SAM-binding methyltransferase superfamily. MenG/UbiE family.</text>
</comment>
<dbReference type="HAMAP" id="MF_01813">
    <property type="entry name" value="MenG_UbiE_methyltr"/>
    <property type="match status" value="1"/>
</dbReference>
<dbReference type="PROSITE" id="PS51608">
    <property type="entry name" value="SAM_MT_UBIE"/>
    <property type="match status" value="1"/>
</dbReference>
<keyword evidence="1 4" id="KW-0489">Methyltransferase</keyword>
<evidence type="ECO:0000256" key="2">
    <source>
        <dbReference type="ARBA" id="ARBA00022679"/>
    </source>
</evidence>
<keyword evidence="6" id="KW-1185">Reference proteome</keyword>
<feature type="binding site" evidence="4">
    <location>
        <begin position="111"/>
        <end position="112"/>
    </location>
    <ligand>
        <name>S-adenosyl-L-methionine</name>
        <dbReference type="ChEBI" id="CHEBI:59789"/>
    </ligand>
</feature>
<dbReference type="PANTHER" id="PTHR43591">
    <property type="entry name" value="METHYLTRANSFERASE"/>
    <property type="match status" value="1"/>
</dbReference>
<keyword evidence="4" id="KW-0474">Menaquinone biosynthesis</keyword>
<dbReference type="UniPathway" id="UPA00079">
    <property type="reaction ID" value="UER00169"/>
</dbReference>
<dbReference type="EMBL" id="QFGA01000001">
    <property type="protein sequence ID" value="TEB07080.1"/>
    <property type="molecule type" value="Genomic_DNA"/>
</dbReference>
<evidence type="ECO:0000256" key="1">
    <source>
        <dbReference type="ARBA" id="ARBA00022603"/>
    </source>
</evidence>
<keyword evidence="2 4" id="KW-0808">Transferase</keyword>
<keyword evidence="3 4" id="KW-0949">S-adenosyl-L-methionine</keyword>
<comment type="function">
    <text evidence="4">Methyltransferase required for the conversion of demethylmenaquinol (DMKH2) to menaquinol (MKH2).</text>
</comment>
<dbReference type="NCBIfam" id="NF001243">
    <property type="entry name" value="PRK00216.1-4"/>
    <property type="match status" value="1"/>
</dbReference>
<dbReference type="InterPro" id="IPR023576">
    <property type="entry name" value="UbiE/COQ5_MeTrFase_CS"/>
</dbReference>
<dbReference type="GO" id="GO:0043770">
    <property type="term" value="F:demethylmenaquinone methyltransferase activity"/>
    <property type="evidence" value="ECO:0007669"/>
    <property type="project" value="UniProtKB-UniRule"/>
</dbReference>
<dbReference type="GO" id="GO:0032259">
    <property type="term" value="P:methylation"/>
    <property type="evidence" value="ECO:0007669"/>
    <property type="project" value="UniProtKB-KW"/>
</dbReference>
<comment type="pathway">
    <text evidence="4">Quinol/quinone metabolism; menaquinone biosynthesis; menaquinol from 1,4-dihydroxy-2-naphthoate: step 2/2.</text>
</comment>